<feature type="repeat" description="TPR" evidence="1">
    <location>
        <begin position="232"/>
        <end position="265"/>
    </location>
</feature>
<feature type="repeat" description="TPR" evidence="1">
    <location>
        <begin position="198"/>
        <end position="231"/>
    </location>
</feature>
<dbReference type="Proteomes" id="UP000597762">
    <property type="component" value="Unassembled WGS sequence"/>
</dbReference>
<feature type="compositionally biased region" description="Polar residues" evidence="2">
    <location>
        <begin position="22"/>
        <end position="33"/>
    </location>
</feature>
<evidence type="ECO:0000313" key="3">
    <source>
        <dbReference type="EMBL" id="CAE1313298.1"/>
    </source>
</evidence>
<evidence type="ECO:0000313" key="4">
    <source>
        <dbReference type="Proteomes" id="UP000597762"/>
    </source>
</evidence>
<feature type="compositionally biased region" description="Acidic residues" evidence="2">
    <location>
        <begin position="102"/>
        <end position="126"/>
    </location>
</feature>
<sequence length="876" mass="99840">MKKQAGDLLVSSDEEEEEMSTCLPSTSGTSKPSEMTAPPKAPEEPASATKTPEGSIETMGVKLSGFNTDLTLKFLNGQISFNEFSAEMDNLHQVETTREAGMETDGEDLEPGATEQEEEEEEEEAGENAMEVDSKDEEWSPAPRKRKRKHMKKRRKKTELPKHLQGLMGEANLKFARGDHQEAINMCLEVIRLAPQAIIPFQTLGMLYEEMGDLEKSLQLYLIAAHLWPNDPEEWARLAHMSKELNNPRQAIACYSKAIRCDPSNPDYIWARCNLYEQVGEHTKALEGYQSILQLMTVSGADAEDYWRLARDTSRAYLELGDLTNALSTLQKACKSYPNLITSEDINTILEMQISQKIFVESLELLVKFCGVVFEFEKFNWSCESLYVPDGLQDGRLLPVKCTAPELLPIDLRAKLIVCMIHLKHHKIVEPLMQPLFEENIEQVGDLYLDVAEAYMENALYSEAKSLFSVLVCSSTYNEAAVWLKYGECLNCLGELENAVNSYKRVVDLAPTHYGARISLSALQQQLGNSSDAVKALTIPAPSEPGQIRQDHILLVHKCHLLYSLDRFDEFYECCQQLLFGHVKEEWKPVFRKVIFEFMSRRSRAESLEYFYQHIGGKDYFMETSISTDDIWDIFLMLCRGLWERKMYNQLLDACIHGLTNPQILTDEEKYKEAEFLCLIACIQSRNGKLAYNLIREICVKDIDNNQAWNLFNQVIICSSDGRHNRFCLRLMMKHPDNLALALFNAHNSMVSGTYKHSLGEYVNVYRKQPEDPLLNLCIGLAFTHMACQKFSSKKHALLVQGLSFLNSYVELRGECQESMYNMGRVMHQLGLTYAAVFYYKKALALPPAVGEREGLFDLSQILCHLRSTMKRLQPP</sequence>
<gene>
    <name evidence="3" type="ORF">SPHA_64463</name>
</gene>
<evidence type="ECO:0000256" key="2">
    <source>
        <dbReference type="SAM" id="MobiDB-lite"/>
    </source>
</evidence>
<dbReference type="SMART" id="SM00028">
    <property type="entry name" value="TPR"/>
    <property type="match status" value="6"/>
</dbReference>
<protein>
    <submittedName>
        <fullName evidence="3">GTP3C3</fullName>
    </submittedName>
</protein>
<dbReference type="InterPro" id="IPR011990">
    <property type="entry name" value="TPR-like_helical_dom_sf"/>
</dbReference>
<feature type="region of interest" description="Disordered" evidence="2">
    <location>
        <begin position="99"/>
        <end position="159"/>
    </location>
</feature>
<name>A0A812DZJ6_ACAPH</name>
<feature type="compositionally biased region" description="Basic residues" evidence="2">
    <location>
        <begin position="143"/>
        <end position="157"/>
    </location>
</feature>
<dbReference type="InterPro" id="IPR019734">
    <property type="entry name" value="TPR_rpt"/>
</dbReference>
<dbReference type="Gene3D" id="1.25.40.10">
    <property type="entry name" value="Tetratricopeptide repeat domain"/>
    <property type="match status" value="3"/>
</dbReference>
<dbReference type="GO" id="GO:0006383">
    <property type="term" value="P:transcription by RNA polymerase III"/>
    <property type="evidence" value="ECO:0007669"/>
    <property type="project" value="InterPro"/>
</dbReference>
<dbReference type="Pfam" id="PF13174">
    <property type="entry name" value="TPR_6"/>
    <property type="match status" value="1"/>
</dbReference>
<feature type="repeat" description="TPR" evidence="1">
    <location>
        <begin position="480"/>
        <end position="513"/>
    </location>
</feature>
<dbReference type="PROSITE" id="PS50005">
    <property type="entry name" value="TPR"/>
    <property type="match status" value="4"/>
</dbReference>
<keyword evidence="4" id="KW-1185">Reference proteome</keyword>
<dbReference type="OrthoDB" id="151490at2759"/>
<reference evidence="3" key="1">
    <citation type="submission" date="2021-01" db="EMBL/GenBank/DDBJ databases">
        <authorList>
            <person name="Li R."/>
            <person name="Bekaert M."/>
        </authorList>
    </citation>
    <scope>NUCLEOTIDE SEQUENCE</scope>
    <source>
        <strain evidence="3">Farmed</strain>
    </source>
</reference>
<evidence type="ECO:0000256" key="1">
    <source>
        <dbReference type="PROSITE-ProRule" id="PRU00339"/>
    </source>
</evidence>
<feature type="repeat" description="TPR" evidence="1">
    <location>
        <begin position="817"/>
        <end position="850"/>
    </location>
</feature>
<accession>A0A812DZJ6</accession>
<dbReference type="InterPro" id="IPR039340">
    <property type="entry name" value="Tfc4/TFIIIC-102/Sfc4"/>
</dbReference>
<dbReference type="GO" id="GO:0000127">
    <property type="term" value="C:transcription factor TFIIIC complex"/>
    <property type="evidence" value="ECO:0007669"/>
    <property type="project" value="TreeGrafter"/>
</dbReference>
<feature type="region of interest" description="Disordered" evidence="2">
    <location>
        <begin position="1"/>
        <end position="56"/>
    </location>
</feature>
<dbReference type="SUPFAM" id="SSF48452">
    <property type="entry name" value="TPR-like"/>
    <property type="match status" value="3"/>
</dbReference>
<keyword evidence="1" id="KW-0802">TPR repeat</keyword>
<dbReference type="Pfam" id="PF13181">
    <property type="entry name" value="TPR_8"/>
    <property type="match status" value="3"/>
</dbReference>
<organism evidence="3 4">
    <name type="scientific">Acanthosepion pharaonis</name>
    <name type="common">Pharaoh cuttlefish</name>
    <name type="synonym">Sepia pharaonis</name>
    <dbReference type="NCBI Taxonomy" id="158019"/>
    <lineage>
        <taxon>Eukaryota</taxon>
        <taxon>Metazoa</taxon>
        <taxon>Spiralia</taxon>
        <taxon>Lophotrochozoa</taxon>
        <taxon>Mollusca</taxon>
        <taxon>Cephalopoda</taxon>
        <taxon>Coleoidea</taxon>
        <taxon>Decapodiformes</taxon>
        <taxon>Sepiida</taxon>
        <taxon>Sepiina</taxon>
        <taxon>Sepiidae</taxon>
        <taxon>Acanthosepion</taxon>
    </lineage>
</organism>
<dbReference type="PANTHER" id="PTHR23082">
    <property type="entry name" value="TRANSCRIPTION INITIATION FACTOR IIIC TFIIIC , POLYPEPTIDE 3-RELATED"/>
    <property type="match status" value="1"/>
</dbReference>
<dbReference type="PANTHER" id="PTHR23082:SF0">
    <property type="entry name" value="GENERAL TRANSCRIPTION FACTOR 3C POLYPEPTIDE 3"/>
    <property type="match status" value="1"/>
</dbReference>
<dbReference type="EMBL" id="CAHIKZ030004634">
    <property type="protein sequence ID" value="CAE1313298.1"/>
    <property type="molecule type" value="Genomic_DNA"/>
</dbReference>
<comment type="caution">
    <text evidence="3">The sequence shown here is derived from an EMBL/GenBank/DDBJ whole genome shotgun (WGS) entry which is preliminary data.</text>
</comment>
<proteinExistence type="predicted"/>
<dbReference type="AlphaFoldDB" id="A0A812DZJ6"/>